<feature type="domain" description="Galectin" evidence="4">
    <location>
        <begin position="3"/>
        <end position="151"/>
    </location>
</feature>
<dbReference type="Pfam" id="PF00337">
    <property type="entry name" value="Gal-bind_lectin"/>
    <property type="match status" value="1"/>
</dbReference>
<organism evidence="5">
    <name type="scientific">Mesocestoides corti</name>
    <name type="common">Flatworm</name>
    <dbReference type="NCBI Taxonomy" id="53468"/>
    <lineage>
        <taxon>Eukaryota</taxon>
        <taxon>Metazoa</taxon>
        <taxon>Spiralia</taxon>
        <taxon>Lophotrochozoa</taxon>
        <taxon>Platyhelminthes</taxon>
        <taxon>Cestoda</taxon>
        <taxon>Eucestoda</taxon>
        <taxon>Cyclophyllidea</taxon>
        <taxon>Mesocestoididae</taxon>
        <taxon>Mesocestoides</taxon>
    </lineage>
</organism>
<proteinExistence type="predicted"/>
<reference evidence="5" key="1">
    <citation type="submission" date="2019-11" db="UniProtKB">
        <authorList>
            <consortium name="WormBaseParasite"/>
        </authorList>
    </citation>
    <scope>IDENTIFICATION</scope>
</reference>
<name>A0A5K3ENI1_MESCO</name>
<evidence type="ECO:0000256" key="2">
    <source>
        <dbReference type="RuleBase" id="RU102079"/>
    </source>
</evidence>
<feature type="region of interest" description="Disordered" evidence="3">
    <location>
        <begin position="218"/>
        <end position="240"/>
    </location>
</feature>
<feature type="region of interest" description="Disordered" evidence="3">
    <location>
        <begin position="318"/>
        <end position="339"/>
    </location>
</feature>
<dbReference type="PROSITE" id="PS51304">
    <property type="entry name" value="GALECTIN"/>
    <property type="match status" value="1"/>
</dbReference>
<evidence type="ECO:0000256" key="1">
    <source>
        <dbReference type="ARBA" id="ARBA00022734"/>
    </source>
</evidence>
<dbReference type="WBParaSite" id="MCU_001503-RA">
    <property type="protein sequence ID" value="MCU_001503-RA"/>
    <property type="gene ID" value="MCU_001503"/>
</dbReference>
<dbReference type="InterPro" id="IPR013320">
    <property type="entry name" value="ConA-like_dom_sf"/>
</dbReference>
<keyword evidence="1 2" id="KW-0430">Lectin</keyword>
<sequence>MGITFEFPSPLKVGDCIAVLGEVGNSRFSLRLVSDFAAFDPDIVSTPASSVNDTLPVGDTIPLLVTMDTSGEWEVFGSTPETSSNASGFNASRNGFRTGEIFTCKIYAKKDHFEVYLNGVCLSLSEHMIPVGCIQSVIIEGDCRIERMLFGDKLAVEKSSRNSVNTIQPRLSACRSLAQLNLEEAKVIECLVREPSITSPFGSAESLFPGSDLASINTSKEEGVSSHSPPTGTAPSPPLASLHRAGSYQLVFDVSDGEEETLPDPVAPNRATSCCNLSTPLPNVIKRPSLLAPPKPVPQRYHALRKLAGIRDELSKRKSALPMSYDSPTKRGESPLRPSVPKTGFAIKVSHPVVQVRGAQPAPTRRETPSRCLPNGQRPLRPPSAIPVHVRNATNSGMRRPSLPMSIL</sequence>
<evidence type="ECO:0000313" key="5">
    <source>
        <dbReference type="WBParaSite" id="MCU_001503-RA"/>
    </source>
</evidence>
<accession>A0A5K3ENI1</accession>
<evidence type="ECO:0000256" key="3">
    <source>
        <dbReference type="SAM" id="MobiDB-lite"/>
    </source>
</evidence>
<protein>
    <recommendedName>
        <fullName evidence="2">Galectin</fullName>
    </recommendedName>
</protein>
<dbReference type="Gene3D" id="2.60.120.200">
    <property type="match status" value="1"/>
</dbReference>
<dbReference type="SUPFAM" id="SSF49899">
    <property type="entry name" value="Concanavalin A-like lectins/glucanases"/>
    <property type="match status" value="1"/>
</dbReference>
<evidence type="ECO:0000259" key="4">
    <source>
        <dbReference type="PROSITE" id="PS51304"/>
    </source>
</evidence>
<dbReference type="AlphaFoldDB" id="A0A5K3ENI1"/>
<feature type="compositionally biased region" description="Polar residues" evidence="3">
    <location>
        <begin position="225"/>
        <end position="234"/>
    </location>
</feature>
<dbReference type="InterPro" id="IPR001079">
    <property type="entry name" value="Galectin_CRD"/>
</dbReference>
<dbReference type="GO" id="GO:0030246">
    <property type="term" value="F:carbohydrate binding"/>
    <property type="evidence" value="ECO:0007669"/>
    <property type="project" value="UniProtKB-UniRule"/>
</dbReference>
<feature type="region of interest" description="Disordered" evidence="3">
    <location>
        <begin position="356"/>
        <end position="387"/>
    </location>
</feature>